<dbReference type="EMBL" id="MCFI01000012">
    <property type="protein sequence ID" value="ORY80975.1"/>
    <property type="molecule type" value="Genomic_DNA"/>
</dbReference>
<comment type="similarity">
    <text evidence="1">Belongs to the glycosyl hydrolase 16 family.</text>
</comment>
<dbReference type="InterPro" id="IPR000757">
    <property type="entry name" value="Beta-glucanase-like"/>
</dbReference>
<feature type="domain" description="GH16" evidence="3">
    <location>
        <begin position="54"/>
        <end position="391"/>
    </location>
</feature>
<evidence type="ECO:0000256" key="1">
    <source>
        <dbReference type="ARBA" id="ARBA00006865"/>
    </source>
</evidence>
<sequence>VDKPWLSGKKSKSRLVTDIIPLIGLAAGLAIVAVYAYTGWAKYDTAKFCPVWTEDFSGGLDPNVWQREVQIGGFGNGQFEYATDDEANSHVKDGMLYITPTVGEPWEDGATLNLTSQGICTATGDLTDLDKNCYAIQNVTGGEYIPVVRSARLTTRLSKSMKYGKLEIRAKLPVGDWIWPAIWMMPKDSVYGAWPASGEIDIVESRGNGHDYFVYQGDPKDNKRFPAGNNAIGSTLHWGGDTASNKFYMTTNGYHYPSAINGLTDAFHTYGMEWTPNGIRIYVDKQLTRVVYFSFPKQGFWSWGNFATNIVNPWFGGTKASPFDQEFYLILNVAIGGTNGYFADNVNEKPWTNGLKRGQALNSFQRANETWLPTWKQPSLIVDSVKMWEIC</sequence>
<evidence type="ECO:0000313" key="5">
    <source>
        <dbReference type="Proteomes" id="UP000193685"/>
    </source>
</evidence>
<name>A0A1Y2FDQ9_PROLT</name>
<dbReference type="Proteomes" id="UP000193685">
    <property type="component" value="Unassembled WGS sequence"/>
</dbReference>
<dbReference type="SUPFAM" id="SSF49899">
    <property type="entry name" value="Concanavalin A-like lectins/glucanases"/>
    <property type="match status" value="1"/>
</dbReference>
<dbReference type="Pfam" id="PF00722">
    <property type="entry name" value="Glyco_hydro_16"/>
    <property type="match status" value="1"/>
</dbReference>
<proteinExistence type="inferred from homology"/>
<keyword evidence="2" id="KW-0812">Transmembrane</keyword>
<dbReference type="PANTHER" id="PTHR10963:SF55">
    <property type="entry name" value="GLYCOSIDE HYDROLASE FAMILY 16 PROTEIN"/>
    <property type="match status" value="1"/>
</dbReference>
<dbReference type="GO" id="GO:0005975">
    <property type="term" value="P:carbohydrate metabolic process"/>
    <property type="evidence" value="ECO:0007669"/>
    <property type="project" value="InterPro"/>
</dbReference>
<dbReference type="GO" id="GO:0030246">
    <property type="term" value="F:carbohydrate binding"/>
    <property type="evidence" value="ECO:0007669"/>
    <property type="project" value="UniProtKB-KW"/>
</dbReference>
<feature type="non-terminal residue" evidence="4">
    <location>
        <position position="391"/>
    </location>
</feature>
<feature type="non-terminal residue" evidence="4">
    <location>
        <position position="1"/>
    </location>
</feature>
<dbReference type="PANTHER" id="PTHR10963">
    <property type="entry name" value="GLYCOSYL HYDROLASE-RELATED"/>
    <property type="match status" value="1"/>
</dbReference>
<dbReference type="InterPro" id="IPR050546">
    <property type="entry name" value="Glycosyl_Hydrlase_16"/>
</dbReference>
<dbReference type="AlphaFoldDB" id="A0A1Y2FDQ9"/>
<evidence type="ECO:0000259" key="3">
    <source>
        <dbReference type="PROSITE" id="PS51762"/>
    </source>
</evidence>
<reference evidence="4 5" key="1">
    <citation type="submission" date="2016-07" db="EMBL/GenBank/DDBJ databases">
        <title>Pervasive Adenine N6-methylation of Active Genes in Fungi.</title>
        <authorList>
            <consortium name="DOE Joint Genome Institute"/>
            <person name="Mondo S.J."/>
            <person name="Dannebaum R.O."/>
            <person name="Kuo R.C."/>
            <person name="Labutti K."/>
            <person name="Haridas S."/>
            <person name="Kuo A."/>
            <person name="Salamov A."/>
            <person name="Ahrendt S.R."/>
            <person name="Lipzen A."/>
            <person name="Sullivan W."/>
            <person name="Andreopoulos W.B."/>
            <person name="Clum A."/>
            <person name="Lindquist E."/>
            <person name="Daum C."/>
            <person name="Ramamoorthy G.K."/>
            <person name="Gryganskyi A."/>
            <person name="Culley D."/>
            <person name="Magnuson J.K."/>
            <person name="James T.Y."/>
            <person name="O'Malley M.A."/>
            <person name="Stajich J.E."/>
            <person name="Spatafora J.W."/>
            <person name="Visel A."/>
            <person name="Grigoriev I.V."/>
        </authorList>
    </citation>
    <scope>NUCLEOTIDE SEQUENCE [LARGE SCALE GENOMIC DNA]</scope>
    <source>
        <strain evidence="4 5">12-1054</strain>
    </source>
</reference>
<dbReference type="InterPro" id="IPR013320">
    <property type="entry name" value="ConA-like_dom_sf"/>
</dbReference>
<keyword evidence="2" id="KW-1133">Transmembrane helix</keyword>
<dbReference type="GeneID" id="63783959"/>
<evidence type="ECO:0000256" key="2">
    <source>
        <dbReference type="SAM" id="Phobius"/>
    </source>
</evidence>
<keyword evidence="4" id="KW-0430">Lectin</keyword>
<dbReference type="GO" id="GO:0004553">
    <property type="term" value="F:hydrolase activity, hydrolyzing O-glycosyl compounds"/>
    <property type="evidence" value="ECO:0007669"/>
    <property type="project" value="InterPro"/>
</dbReference>
<dbReference type="RefSeq" id="XP_040724620.1">
    <property type="nucleotide sequence ID" value="XM_040867360.1"/>
</dbReference>
<accession>A0A1Y2FDQ9</accession>
<dbReference type="Gene3D" id="2.60.120.200">
    <property type="match status" value="1"/>
</dbReference>
<dbReference type="STRING" id="56484.A0A1Y2FDQ9"/>
<keyword evidence="2" id="KW-0472">Membrane</keyword>
<gene>
    <name evidence="4" type="ORF">BCR37DRAFT_340410</name>
</gene>
<comment type="caution">
    <text evidence="4">The sequence shown here is derived from an EMBL/GenBank/DDBJ whole genome shotgun (WGS) entry which is preliminary data.</text>
</comment>
<dbReference type="OMA" id="WSDSFHN"/>
<organism evidence="4 5">
    <name type="scientific">Protomyces lactucae-debilis</name>
    <dbReference type="NCBI Taxonomy" id="2754530"/>
    <lineage>
        <taxon>Eukaryota</taxon>
        <taxon>Fungi</taxon>
        <taxon>Dikarya</taxon>
        <taxon>Ascomycota</taxon>
        <taxon>Taphrinomycotina</taxon>
        <taxon>Taphrinomycetes</taxon>
        <taxon>Taphrinales</taxon>
        <taxon>Protomycetaceae</taxon>
        <taxon>Protomyces</taxon>
    </lineage>
</organism>
<feature type="transmembrane region" description="Helical" evidence="2">
    <location>
        <begin position="19"/>
        <end position="40"/>
    </location>
</feature>
<keyword evidence="5" id="KW-1185">Reference proteome</keyword>
<protein>
    <submittedName>
        <fullName evidence="4">Concanavalin A-like lectin/glucanase domain-containing protein</fullName>
    </submittedName>
</protein>
<evidence type="ECO:0000313" key="4">
    <source>
        <dbReference type="EMBL" id="ORY80975.1"/>
    </source>
</evidence>
<dbReference type="OrthoDB" id="4781at2759"/>
<dbReference type="PROSITE" id="PS51762">
    <property type="entry name" value="GH16_2"/>
    <property type="match status" value="1"/>
</dbReference>